<organism evidence="2">
    <name type="scientific">Sesamum latifolium</name>
    <dbReference type="NCBI Taxonomy" id="2727402"/>
    <lineage>
        <taxon>Eukaryota</taxon>
        <taxon>Viridiplantae</taxon>
        <taxon>Streptophyta</taxon>
        <taxon>Embryophyta</taxon>
        <taxon>Tracheophyta</taxon>
        <taxon>Spermatophyta</taxon>
        <taxon>Magnoliopsida</taxon>
        <taxon>eudicotyledons</taxon>
        <taxon>Gunneridae</taxon>
        <taxon>Pentapetalae</taxon>
        <taxon>asterids</taxon>
        <taxon>lamiids</taxon>
        <taxon>Lamiales</taxon>
        <taxon>Pedaliaceae</taxon>
        <taxon>Sesamum</taxon>
    </lineage>
</organism>
<gene>
    <name evidence="2" type="ORF">Slati_4527900</name>
</gene>
<name>A0AAW2SGL6_9LAMI</name>
<reference evidence="2" key="2">
    <citation type="journal article" date="2024" name="Plant">
        <title>Genomic evolution and insights into agronomic trait innovations of Sesamum species.</title>
        <authorList>
            <person name="Miao H."/>
            <person name="Wang L."/>
            <person name="Qu L."/>
            <person name="Liu H."/>
            <person name="Sun Y."/>
            <person name="Le M."/>
            <person name="Wang Q."/>
            <person name="Wei S."/>
            <person name="Zheng Y."/>
            <person name="Lin W."/>
            <person name="Duan Y."/>
            <person name="Cao H."/>
            <person name="Xiong S."/>
            <person name="Wang X."/>
            <person name="Wei L."/>
            <person name="Li C."/>
            <person name="Ma Q."/>
            <person name="Ju M."/>
            <person name="Zhao R."/>
            <person name="Li G."/>
            <person name="Mu C."/>
            <person name="Tian Q."/>
            <person name="Mei H."/>
            <person name="Zhang T."/>
            <person name="Gao T."/>
            <person name="Zhang H."/>
        </authorList>
    </citation>
    <scope>NUCLEOTIDE SEQUENCE</scope>
    <source>
        <strain evidence="2">KEN1</strain>
    </source>
</reference>
<comment type="caution">
    <text evidence="2">The sequence shown here is derived from an EMBL/GenBank/DDBJ whole genome shotgun (WGS) entry which is preliminary data.</text>
</comment>
<dbReference type="EMBL" id="JACGWN010000017">
    <property type="protein sequence ID" value="KAL0391637.1"/>
    <property type="molecule type" value="Genomic_DNA"/>
</dbReference>
<accession>A0AAW2SGL6</accession>
<proteinExistence type="predicted"/>
<dbReference type="AlphaFoldDB" id="A0AAW2SGL6"/>
<reference evidence="2" key="1">
    <citation type="submission" date="2020-06" db="EMBL/GenBank/DDBJ databases">
        <authorList>
            <person name="Li T."/>
            <person name="Hu X."/>
            <person name="Zhang T."/>
            <person name="Song X."/>
            <person name="Zhang H."/>
            <person name="Dai N."/>
            <person name="Sheng W."/>
            <person name="Hou X."/>
            <person name="Wei L."/>
        </authorList>
    </citation>
    <scope>NUCLEOTIDE SEQUENCE</scope>
    <source>
        <strain evidence="2">KEN1</strain>
        <tissue evidence="2">Leaf</tissue>
    </source>
</reference>
<sequence>MANTPETRVADSTLEVSDSRSARTEPSFLLHHWIEFTYAFPSSLTRIDLRLPATPE</sequence>
<evidence type="ECO:0000256" key="1">
    <source>
        <dbReference type="SAM" id="MobiDB-lite"/>
    </source>
</evidence>
<evidence type="ECO:0000313" key="2">
    <source>
        <dbReference type="EMBL" id="KAL0391637.1"/>
    </source>
</evidence>
<protein>
    <submittedName>
        <fullName evidence="2">Uncharacterized protein</fullName>
    </submittedName>
</protein>
<feature type="region of interest" description="Disordered" evidence="1">
    <location>
        <begin position="1"/>
        <end position="23"/>
    </location>
</feature>